<feature type="transmembrane region" description="Helical" evidence="2">
    <location>
        <begin position="16"/>
        <end position="37"/>
    </location>
</feature>
<accession>A0ABU5KB42</accession>
<keyword evidence="2" id="KW-1133">Transmembrane helix</keyword>
<keyword evidence="2" id="KW-0472">Membrane</keyword>
<evidence type="ECO:0000313" key="4">
    <source>
        <dbReference type="Proteomes" id="UP001291999"/>
    </source>
</evidence>
<name>A0ABU5KB42_9ACTN</name>
<feature type="transmembrane region" description="Helical" evidence="2">
    <location>
        <begin position="79"/>
        <end position="108"/>
    </location>
</feature>
<evidence type="ECO:0000256" key="1">
    <source>
        <dbReference type="SAM" id="MobiDB-lite"/>
    </source>
</evidence>
<proteinExistence type="predicted"/>
<keyword evidence="2" id="KW-0812">Transmembrane</keyword>
<gene>
    <name evidence="3" type="ORF">SFC79_10475</name>
</gene>
<evidence type="ECO:0000256" key="2">
    <source>
        <dbReference type="SAM" id="Phobius"/>
    </source>
</evidence>
<organism evidence="3 4">
    <name type="scientific">Nocardioides renjunii</name>
    <dbReference type="NCBI Taxonomy" id="3095075"/>
    <lineage>
        <taxon>Bacteria</taxon>
        <taxon>Bacillati</taxon>
        <taxon>Actinomycetota</taxon>
        <taxon>Actinomycetes</taxon>
        <taxon>Propionibacteriales</taxon>
        <taxon>Nocardioidaceae</taxon>
        <taxon>Nocardioides</taxon>
    </lineage>
</organism>
<evidence type="ECO:0008006" key="5">
    <source>
        <dbReference type="Google" id="ProtNLM"/>
    </source>
</evidence>
<evidence type="ECO:0000313" key="3">
    <source>
        <dbReference type="EMBL" id="MDZ5662189.1"/>
    </source>
</evidence>
<feature type="transmembrane region" description="Helical" evidence="2">
    <location>
        <begin position="43"/>
        <end position="67"/>
    </location>
</feature>
<comment type="caution">
    <text evidence="3">The sequence shown here is derived from an EMBL/GenBank/DDBJ whole genome shotgun (WGS) entry which is preliminary data.</text>
</comment>
<dbReference type="RefSeq" id="WP_322424292.1">
    <property type="nucleotide sequence ID" value="NZ_JAXQPW010000002.1"/>
</dbReference>
<protein>
    <recommendedName>
        <fullName evidence="5">MFS transporter</fullName>
    </recommendedName>
</protein>
<dbReference type="Proteomes" id="UP001291999">
    <property type="component" value="Unassembled WGS sequence"/>
</dbReference>
<feature type="region of interest" description="Disordered" evidence="1">
    <location>
        <begin position="126"/>
        <end position="147"/>
    </location>
</feature>
<sequence>MRPGTRHPSPVPRGTWSAVVWPVLAGVATALGAVGAYRASTVLGLLATFLLLGALTAGCLFCIALELAPTAREAARRAITLPVAVLAGWGLVSAFDLYGLLVVVALAATSPPVTRRLSPRLADRADAVRGGRPAPDDVTPDDRLERERVNRRFEEVVSGLDDPGEAQER</sequence>
<reference evidence="3 4" key="1">
    <citation type="submission" date="2023-11" db="EMBL/GenBank/DDBJ databases">
        <title>Novel species in genus Nocardioides.</title>
        <authorList>
            <person name="Zhou H."/>
        </authorList>
    </citation>
    <scope>NUCLEOTIDE SEQUENCE [LARGE SCALE GENOMIC DNA]</scope>
    <source>
        <strain evidence="3 4">S-58</strain>
    </source>
</reference>
<dbReference type="EMBL" id="JAXQPW010000002">
    <property type="protein sequence ID" value="MDZ5662189.1"/>
    <property type="molecule type" value="Genomic_DNA"/>
</dbReference>
<keyword evidence="4" id="KW-1185">Reference proteome</keyword>